<feature type="transmembrane region" description="Helical" evidence="1">
    <location>
        <begin position="98"/>
        <end position="120"/>
    </location>
</feature>
<feature type="transmembrane region" description="Helical" evidence="1">
    <location>
        <begin position="218"/>
        <end position="235"/>
    </location>
</feature>
<dbReference type="Proteomes" id="UP001501591">
    <property type="component" value="Unassembled WGS sequence"/>
</dbReference>
<feature type="transmembrane region" description="Helical" evidence="1">
    <location>
        <begin position="64"/>
        <end position="86"/>
    </location>
</feature>
<feature type="transmembrane region" description="Helical" evidence="1">
    <location>
        <begin position="182"/>
        <end position="206"/>
    </location>
</feature>
<keyword evidence="1" id="KW-1133">Transmembrane helix</keyword>
<feature type="transmembrane region" description="Helical" evidence="1">
    <location>
        <begin position="241"/>
        <end position="261"/>
    </location>
</feature>
<evidence type="ECO:0000313" key="3">
    <source>
        <dbReference type="Proteomes" id="UP001501591"/>
    </source>
</evidence>
<keyword evidence="3" id="KW-1185">Reference proteome</keyword>
<feature type="transmembrane region" description="Helical" evidence="1">
    <location>
        <begin position="402"/>
        <end position="420"/>
    </location>
</feature>
<organism evidence="2 3">
    <name type="scientific">Microbacterium soli</name>
    <dbReference type="NCBI Taxonomy" id="446075"/>
    <lineage>
        <taxon>Bacteria</taxon>
        <taxon>Bacillati</taxon>
        <taxon>Actinomycetota</taxon>
        <taxon>Actinomycetes</taxon>
        <taxon>Micrococcales</taxon>
        <taxon>Microbacteriaceae</taxon>
        <taxon>Microbacterium</taxon>
    </lineage>
</organism>
<dbReference type="RefSeq" id="WP_344817724.1">
    <property type="nucleotide sequence ID" value="NZ_BAABCP010000001.1"/>
</dbReference>
<protein>
    <recommendedName>
        <fullName evidence="4">Glycosyltransferase RgtA/B/C/D-like domain-containing protein</fullName>
    </recommendedName>
</protein>
<reference evidence="3" key="1">
    <citation type="journal article" date="2019" name="Int. J. Syst. Evol. Microbiol.">
        <title>The Global Catalogue of Microorganisms (GCM) 10K type strain sequencing project: providing services to taxonomists for standard genome sequencing and annotation.</title>
        <authorList>
            <consortium name="The Broad Institute Genomics Platform"/>
            <consortium name="The Broad Institute Genome Sequencing Center for Infectious Disease"/>
            <person name="Wu L."/>
            <person name="Ma J."/>
        </authorList>
    </citation>
    <scope>NUCLEOTIDE SEQUENCE [LARGE SCALE GENOMIC DNA]</scope>
    <source>
        <strain evidence="3">JCM 17024</strain>
    </source>
</reference>
<feature type="transmembrane region" description="Helical" evidence="1">
    <location>
        <begin position="6"/>
        <end position="29"/>
    </location>
</feature>
<feature type="transmembrane region" description="Helical" evidence="1">
    <location>
        <begin position="277"/>
        <end position="294"/>
    </location>
</feature>
<evidence type="ECO:0008006" key="4">
    <source>
        <dbReference type="Google" id="ProtNLM"/>
    </source>
</evidence>
<evidence type="ECO:0000256" key="1">
    <source>
        <dbReference type="SAM" id="Phobius"/>
    </source>
</evidence>
<dbReference type="EMBL" id="BAABCP010000001">
    <property type="protein sequence ID" value="GAA3927370.1"/>
    <property type="molecule type" value="Genomic_DNA"/>
</dbReference>
<dbReference type="Pfam" id="PF20176">
    <property type="entry name" value="DUF6541"/>
    <property type="match status" value="1"/>
</dbReference>
<sequence length="634" mass="65927">MTGWLTAALPALSVLLLTLLPGLAVAYGLRLRGMAAWGFAPAAGIAAIAVSAVLLGLVGVRWTLWSASAAMLLLVIVAVVIGRALRPQAASVVRTRRSWAVPAAVTAGALLGMVRMAAVIHDPQNISQTNDATFHLNALRFIQEQGSASSLDVSGVLGATTFYPAAWHGLASLVVDATGTDITVAANAVAIVIAGPLWTLSITAFVRSAVRGRTTASVAAAVMAPSLFAFPFSMLDFGVLYPYALALAVLPGLLALLVAAVRREPAEVPMGGRGRRTWLLTITTLVGLSGIALAQPAVLLNALICAVLLALWALGRGLRSLPVPVRRRRLAACVGVLVAGSVVWLGMTHISSSGLWVQQKPAADAALELLLNASAGPGPMISMSVLALLGVLAALRVGALRWLVVHAAVIALLAVVAVSVQNGTVRGLLAAWYADPHRFVAMMPLVVIPLGAVAVDAAAAWIARRSRVAPTIVAGTLLAAVVAETVVWTAVPADPKNDTYAESSTSYLSTDERDLLESLPDYVGADDRVLGNPSAGAAFGYALSGVDVVPRTWSMPEDEYFQALRHDLVHLIDDPSVCAAVREIGVDYVLDFGSSSDGAGRWEMPGLTGFAMTEGFDKVAQVGAASLWRITACR</sequence>
<feature type="transmembrane region" description="Helical" evidence="1">
    <location>
        <begin position="330"/>
        <end position="350"/>
    </location>
</feature>
<feature type="transmembrane region" description="Helical" evidence="1">
    <location>
        <begin position="370"/>
        <end position="395"/>
    </location>
</feature>
<keyword evidence="1" id="KW-0472">Membrane</keyword>
<evidence type="ECO:0000313" key="2">
    <source>
        <dbReference type="EMBL" id="GAA3927370.1"/>
    </source>
</evidence>
<feature type="transmembrane region" description="Helical" evidence="1">
    <location>
        <begin position="36"/>
        <end position="58"/>
    </location>
</feature>
<gene>
    <name evidence="2" type="ORF">GCM10022383_03000</name>
</gene>
<accession>A0ABP7MPE8</accession>
<proteinExistence type="predicted"/>
<feature type="transmembrane region" description="Helical" evidence="1">
    <location>
        <begin position="469"/>
        <end position="491"/>
    </location>
</feature>
<dbReference type="InterPro" id="IPR046671">
    <property type="entry name" value="DUF6541"/>
</dbReference>
<keyword evidence="1" id="KW-0812">Transmembrane</keyword>
<name>A0ABP7MPE8_9MICO</name>
<feature type="transmembrane region" description="Helical" evidence="1">
    <location>
        <begin position="300"/>
        <end position="318"/>
    </location>
</feature>
<feature type="transmembrane region" description="Helical" evidence="1">
    <location>
        <begin position="440"/>
        <end position="462"/>
    </location>
</feature>
<comment type="caution">
    <text evidence="2">The sequence shown here is derived from an EMBL/GenBank/DDBJ whole genome shotgun (WGS) entry which is preliminary data.</text>
</comment>